<evidence type="ECO:0000313" key="8">
    <source>
        <dbReference type="Proteomes" id="UP001236258"/>
    </source>
</evidence>
<comment type="cofactor">
    <cofactor evidence="1">
        <name>Mg(2+)</name>
        <dbReference type="ChEBI" id="CHEBI:18420"/>
    </cofactor>
</comment>
<dbReference type="InterPro" id="IPR013785">
    <property type="entry name" value="Aldolase_TIM"/>
</dbReference>
<accession>A0ABT9GPA0</accession>
<dbReference type="CDD" id="cd01169">
    <property type="entry name" value="HMPP_kinase"/>
    <property type="match status" value="1"/>
</dbReference>
<evidence type="ECO:0000259" key="6">
    <source>
        <dbReference type="Pfam" id="PF08543"/>
    </source>
</evidence>
<dbReference type="EMBL" id="JAUZVY010000002">
    <property type="protein sequence ID" value="MDP4528792.1"/>
    <property type="molecule type" value="Genomic_DNA"/>
</dbReference>
<dbReference type="Pfam" id="PF08543">
    <property type="entry name" value="Phos_pyr_kin"/>
    <property type="match status" value="1"/>
</dbReference>
<evidence type="ECO:0000313" key="7">
    <source>
        <dbReference type="EMBL" id="MDP4528792.1"/>
    </source>
</evidence>
<dbReference type="Proteomes" id="UP001236258">
    <property type="component" value="Unassembled WGS sequence"/>
</dbReference>
<proteinExistence type="predicted"/>
<evidence type="ECO:0000256" key="4">
    <source>
        <dbReference type="ARBA" id="ARBA00023268"/>
    </source>
</evidence>
<dbReference type="InterPro" id="IPR036206">
    <property type="entry name" value="ThiamineP_synth_sf"/>
</dbReference>
<comment type="caution">
    <text evidence="7">The sequence shown here is derived from an EMBL/GenBank/DDBJ whole genome shotgun (WGS) entry which is preliminary data.</text>
</comment>
<feature type="domain" description="Pyridoxamine kinase/Phosphomethylpyrimidine kinase" evidence="6">
    <location>
        <begin position="37"/>
        <end position="281"/>
    </location>
</feature>
<evidence type="ECO:0000256" key="1">
    <source>
        <dbReference type="ARBA" id="ARBA00001946"/>
    </source>
</evidence>
<dbReference type="Gene3D" id="3.40.1190.20">
    <property type="match status" value="1"/>
</dbReference>
<name>A0ABT9GPA0_9GAMM</name>
<dbReference type="CDD" id="cd00564">
    <property type="entry name" value="TMP_TenI"/>
    <property type="match status" value="1"/>
</dbReference>
<evidence type="ECO:0000256" key="3">
    <source>
        <dbReference type="ARBA" id="ARBA00012135"/>
    </source>
</evidence>
<dbReference type="Pfam" id="PF02581">
    <property type="entry name" value="TMP-TENI"/>
    <property type="match status" value="1"/>
</dbReference>
<evidence type="ECO:0000256" key="2">
    <source>
        <dbReference type="ARBA" id="ARBA00004948"/>
    </source>
</evidence>
<dbReference type="InterPro" id="IPR029056">
    <property type="entry name" value="Ribokinase-like"/>
</dbReference>
<organism evidence="7 8">
    <name type="scientific">Alkalimonas delamerensis</name>
    <dbReference type="NCBI Taxonomy" id="265981"/>
    <lineage>
        <taxon>Bacteria</taxon>
        <taxon>Pseudomonadati</taxon>
        <taxon>Pseudomonadota</taxon>
        <taxon>Gammaproteobacteria</taxon>
        <taxon>Alkalimonas</taxon>
    </lineage>
</organism>
<keyword evidence="8" id="KW-1185">Reference proteome</keyword>
<keyword evidence="7" id="KW-0808">Transferase</keyword>
<gene>
    <name evidence="7" type="primary">thiE</name>
    <name evidence="7" type="ORF">Q3O59_07065</name>
</gene>
<dbReference type="NCBIfam" id="NF002904">
    <property type="entry name" value="PRK03512.1"/>
    <property type="match status" value="1"/>
</dbReference>
<keyword evidence="4" id="KW-0511">Multifunctional enzyme</keyword>
<dbReference type="Gene3D" id="3.20.20.70">
    <property type="entry name" value="Aldolase class I"/>
    <property type="match status" value="1"/>
</dbReference>
<dbReference type="GO" id="GO:0004789">
    <property type="term" value="F:thiamine-phosphate diphosphorylase activity"/>
    <property type="evidence" value="ECO:0007669"/>
    <property type="project" value="UniProtKB-EC"/>
</dbReference>
<feature type="domain" description="Thiamine phosphate synthase/TenI" evidence="5">
    <location>
        <begin position="326"/>
        <end position="494"/>
    </location>
</feature>
<dbReference type="SUPFAM" id="SSF51391">
    <property type="entry name" value="Thiamin phosphate synthase"/>
    <property type="match status" value="1"/>
</dbReference>
<dbReference type="EC" id="2.7.1.49" evidence="3"/>
<sequence>MRKTNIGRLPDLGLAASPNLRRSSQHRPIVWSIAASDSGGGAGIQADVLTLHDLGCHGCTVLSAITAQNSLAVAATEPVSTAMLQQQLTALAEDLPPQAIKLGLLPDAAGIALLADWLQAFKAKHSVLVVADPVFGSSSGSQWHDDALLDAWRALLPSIDVLTPNLPELALLSGRASQPLDQQVALLQALGGSAVLVKGGHASDSKQVTDLLYPADPDQQVIALSNPRLASRHQHGTGCVLASALAAFLAHQYPLEDALVLARAYLQQSLAHGYATGQGPGALGHCGWPVKPNYLPSIHSSHWPKAPANPFAGLSEPLGVYPVVDSIAWLERLVPLKPGCIQLRIKAAPSPEISDAIAMAVVLCRQHQVRLFINDHWQLAIEHGAYGVHLGQEDLHSADLKAIQQAGLRLGLSSHGPFELTRALQLRPSYVALGHVFPTQTKQMPSQPQGLQRLALSVPLCGETPTVAIGGIGAEHFAAVCASKVHGVAMVSAITATEQPEQQLQHFKRLWEQHHAYHRQ</sequence>
<dbReference type="InterPro" id="IPR004399">
    <property type="entry name" value="HMP/HMP-P_kinase_dom"/>
</dbReference>
<dbReference type="PANTHER" id="PTHR20858">
    <property type="entry name" value="PHOSPHOMETHYLPYRIMIDINE KINASE"/>
    <property type="match status" value="1"/>
</dbReference>
<dbReference type="InterPro" id="IPR013749">
    <property type="entry name" value="PM/HMP-P_kinase-1"/>
</dbReference>
<dbReference type="SUPFAM" id="SSF53613">
    <property type="entry name" value="Ribokinase-like"/>
    <property type="match status" value="1"/>
</dbReference>
<comment type="pathway">
    <text evidence="2">Cofactor biosynthesis; thiamine diphosphate biosynthesis.</text>
</comment>
<dbReference type="PANTHER" id="PTHR20858:SF17">
    <property type="entry name" value="HYDROXYMETHYLPYRIMIDINE_PHOSPHOMETHYLPYRIMIDINE KINASE THI20-RELATED"/>
    <property type="match status" value="1"/>
</dbReference>
<reference evidence="7 8" key="1">
    <citation type="submission" date="2023-08" db="EMBL/GenBank/DDBJ databases">
        <authorList>
            <person name="Joshi A."/>
            <person name="Thite S."/>
        </authorList>
    </citation>
    <scope>NUCLEOTIDE SEQUENCE [LARGE SCALE GENOMIC DNA]</scope>
    <source>
        <strain evidence="7 8">1E1</strain>
    </source>
</reference>
<protein>
    <recommendedName>
        <fullName evidence="3">hydroxymethylpyrimidine kinase</fullName>
        <ecNumber evidence="3">2.7.1.49</ecNumber>
    </recommendedName>
</protein>
<dbReference type="RefSeq" id="WP_305944899.1">
    <property type="nucleotide sequence ID" value="NZ_JAUZVY010000002.1"/>
</dbReference>
<evidence type="ECO:0000259" key="5">
    <source>
        <dbReference type="Pfam" id="PF02581"/>
    </source>
</evidence>
<dbReference type="InterPro" id="IPR022998">
    <property type="entry name" value="ThiamineP_synth_TenI"/>
</dbReference>